<dbReference type="Proteomes" id="UP001249851">
    <property type="component" value="Unassembled WGS sequence"/>
</dbReference>
<keyword evidence="2" id="KW-1185">Reference proteome</keyword>
<reference evidence="1" key="2">
    <citation type="journal article" date="2023" name="Science">
        <title>Genomic signatures of disease resistance in endangered staghorn corals.</title>
        <authorList>
            <person name="Vollmer S.V."/>
            <person name="Selwyn J.D."/>
            <person name="Despard B.A."/>
            <person name="Roesel C.L."/>
        </authorList>
    </citation>
    <scope>NUCLEOTIDE SEQUENCE</scope>
    <source>
        <strain evidence="1">K2</strain>
    </source>
</reference>
<proteinExistence type="predicted"/>
<reference evidence="1" key="1">
    <citation type="journal article" date="2023" name="G3 (Bethesda)">
        <title>Whole genome assembly and annotation of the endangered Caribbean coral Acropora cervicornis.</title>
        <authorList>
            <person name="Selwyn J.D."/>
            <person name="Vollmer S.V."/>
        </authorList>
    </citation>
    <scope>NUCLEOTIDE SEQUENCE</scope>
    <source>
        <strain evidence="1">K2</strain>
    </source>
</reference>
<organism evidence="1 2">
    <name type="scientific">Acropora cervicornis</name>
    <name type="common">Staghorn coral</name>
    <dbReference type="NCBI Taxonomy" id="6130"/>
    <lineage>
        <taxon>Eukaryota</taxon>
        <taxon>Metazoa</taxon>
        <taxon>Cnidaria</taxon>
        <taxon>Anthozoa</taxon>
        <taxon>Hexacorallia</taxon>
        <taxon>Scleractinia</taxon>
        <taxon>Astrocoeniina</taxon>
        <taxon>Acroporidae</taxon>
        <taxon>Acropora</taxon>
    </lineage>
</organism>
<comment type="caution">
    <text evidence="1">The sequence shown here is derived from an EMBL/GenBank/DDBJ whole genome shotgun (WGS) entry which is preliminary data.</text>
</comment>
<name>A0AAD9PY28_ACRCE</name>
<evidence type="ECO:0000313" key="2">
    <source>
        <dbReference type="Proteomes" id="UP001249851"/>
    </source>
</evidence>
<dbReference type="AlphaFoldDB" id="A0AAD9PY28"/>
<gene>
    <name evidence="1" type="ORF">P5673_027964</name>
</gene>
<sequence>MGLGKAQQSCQELSYKLFKNLTDRLVKEGQEESFYPQCRSCSLQQGVALSLSSRRLLIKTHSTSLIPYHLWLPLPIPLAMLRNYVRDKTGSSRSDMESDDKGQEPDNVLSTIIIIVDSVLISFELRDKGDDLDNNERIL</sequence>
<protein>
    <submittedName>
        <fullName evidence="1">Uncharacterized protein</fullName>
    </submittedName>
</protein>
<evidence type="ECO:0000313" key="1">
    <source>
        <dbReference type="EMBL" id="KAK2551202.1"/>
    </source>
</evidence>
<dbReference type="EMBL" id="JARQWQ010000100">
    <property type="protein sequence ID" value="KAK2551202.1"/>
    <property type="molecule type" value="Genomic_DNA"/>
</dbReference>
<accession>A0AAD9PY28</accession>